<dbReference type="AlphaFoldDB" id="A0A3S5FEH5"/>
<organism evidence="1 2">
    <name type="scientific">Protopolystoma xenopodis</name>
    <dbReference type="NCBI Taxonomy" id="117903"/>
    <lineage>
        <taxon>Eukaryota</taxon>
        <taxon>Metazoa</taxon>
        <taxon>Spiralia</taxon>
        <taxon>Lophotrochozoa</taxon>
        <taxon>Platyhelminthes</taxon>
        <taxon>Monogenea</taxon>
        <taxon>Polyopisthocotylea</taxon>
        <taxon>Polystomatidea</taxon>
        <taxon>Polystomatidae</taxon>
        <taxon>Protopolystoma</taxon>
    </lineage>
</organism>
<gene>
    <name evidence="1" type="ORF">PXEA_LOCUS18852</name>
</gene>
<evidence type="ECO:0000313" key="1">
    <source>
        <dbReference type="EMBL" id="VEL25412.1"/>
    </source>
</evidence>
<comment type="caution">
    <text evidence="1">The sequence shown here is derived from an EMBL/GenBank/DDBJ whole genome shotgun (WGS) entry which is preliminary data.</text>
</comment>
<keyword evidence="2" id="KW-1185">Reference proteome</keyword>
<dbReference type="Proteomes" id="UP000784294">
    <property type="component" value="Unassembled WGS sequence"/>
</dbReference>
<proteinExistence type="predicted"/>
<reference evidence="1" key="1">
    <citation type="submission" date="2018-11" db="EMBL/GenBank/DDBJ databases">
        <authorList>
            <consortium name="Pathogen Informatics"/>
        </authorList>
    </citation>
    <scope>NUCLEOTIDE SEQUENCE</scope>
</reference>
<dbReference type="EMBL" id="CAAALY010073770">
    <property type="protein sequence ID" value="VEL25412.1"/>
    <property type="molecule type" value="Genomic_DNA"/>
</dbReference>
<protein>
    <submittedName>
        <fullName evidence="1">Uncharacterized protein</fullName>
    </submittedName>
</protein>
<sequence>MVSEKRLNPPVLVSCNDGFIRYLHCPPLAIVVVSMTTPSADPGKSLHVQFRCVYAWRSRELS</sequence>
<evidence type="ECO:0000313" key="2">
    <source>
        <dbReference type="Proteomes" id="UP000784294"/>
    </source>
</evidence>
<name>A0A3S5FEH5_9PLAT</name>
<accession>A0A3S5FEH5</accession>